<evidence type="ECO:0000313" key="3">
    <source>
        <dbReference type="Proteomes" id="UP001283361"/>
    </source>
</evidence>
<keyword evidence="3" id="KW-1185">Reference proteome</keyword>
<organism evidence="2 3">
    <name type="scientific">Elysia crispata</name>
    <name type="common">lettuce slug</name>
    <dbReference type="NCBI Taxonomy" id="231223"/>
    <lineage>
        <taxon>Eukaryota</taxon>
        <taxon>Metazoa</taxon>
        <taxon>Spiralia</taxon>
        <taxon>Lophotrochozoa</taxon>
        <taxon>Mollusca</taxon>
        <taxon>Gastropoda</taxon>
        <taxon>Heterobranchia</taxon>
        <taxon>Euthyneura</taxon>
        <taxon>Panpulmonata</taxon>
        <taxon>Sacoglossa</taxon>
        <taxon>Placobranchoidea</taxon>
        <taxon>Plakobranchidae</taxon>
        <taxon>Elysia</taxon>
    </lineage>
</organism>
<reference evidence="2" key="1">
    <citation type="journal article" date="2023" name="G3 (Bethesda)">
        <title>A reference genome for the long-term kleptoplast-retaining sea slug Elysia crispata morphotype clarki.</title>
        <authorList>
            <person name="Eastman K.E."/>
            <person name="Pendleton A.L."/>
            <person name="Shaikh M.A."/>
            <person name="Suttiyut T."/>
            <person name="Ogas R."/>
            <person name="Tomko P."/>
            <person name="Gavelis G."/>
            <person name="Widhalm J.R."/>
            <person name="Wisecaver J.H."/>
        </authorList>
    </citation>
    <scope>NUCLEOTIDE SEQUENCE</scope>
    <source>
        <strain evidence="2">ECLA1</strain>
    </source>
</reference>
<feature type="region of interest" description="Disordered" evidence="1">
    <location>
        <begin position="1"/>
        <end position="24"/>
    </location>
</feature>
<evidence type="ECO:0000313" key="2">
    <source>
        <dbReference type="EMBL" id="KAK3774855.1"/>
    </source>
</evidence>
<proteinExistence type="predicted"/>
<sequence>MDVHPEDVSFDHNPHGKSEQIPFDNISDYSKIKTTTTAGGIADTSFITPTSTYGIPPGAHYGGPTDNYGRPLDNLYEKSTLDGNAFDTKAEVHSTDGNAFDTEADVHSTDERDIDHSLPDTPLITPSTEPGGNIGNLRDELNAAAAAEAEAKAKLEAAKIALVNEFYQSIAKEYKSLNLPEKIPYDQFYVSENGKTVYWTPEEGKVIPLRKQRGGGFSSLRSLAGDYGKNGTDVIRTSMGLENYKWNTRKTGELSPNGKEKIEQANNELPAKNEEITPDAAGQAIKSAEISTNK</sequence>
<name>A0AAE1DM37_9GAST</name>
<feature type="region of interest" description="Disordered" evidence="1">
    <location>
        <begin position="250"/>
        <end position="294"/>
    </location>
</feature>
<gene>
    <name evidence="2" type="ORF">RRG08_008404</name>
</gene>
<evidence type="ECO:0000256" key="1">
    <source>
        <dbReference type="SAM" id="MobiDB-lite"/>
    </source>
</evidence>
<comment type="caution">
    <text evidence="2">The sequence shown here is derived from an EMBL/GenBank/DDBJ whole genome shotgun (WGS) entry which is preliminary data.</text>
</comment>
<feature type="compositionally biased region" description="Basic and acidic residues" evidence="1">
    <location>
        <begin position="1"/>
        <end position="18"/>
    </location>
</feature>
<dbReference type="Proteomes" id="UP001283361">
    <property type="component" value="Unassembled WGS sequence"/>
</dbReference>
<dbReference type="AlphaFoldDB" id="A0AAE1DM37"/>
<dbReference type="EMBL" id="JAWDGP010003382">
    <property type="protein sequence ID" value="KAK3774855.1"/>
    <property type="molecule type" value="Genomic_DNA"/>
</dbReference>
<accession>A0AAE1DM37</accession>
<feature type="region of interest" description="Disordered" evidence="1">
    <location>
        <begin position="110"/>
        <end position="132"/>
    </location>
</feature>
<protein>
    <submittedName>
        <fullName evidence="2">Uncharacterized protein</fullName>
    </submittedName>
</protein>